<evidence type="ECO:0000313" key="2">
    <source>
        <dbReference type="EMBL" id="OWT42454.1"/>
    </source>
</evidence>
<name>A0A219AQ55_METCM</name>
<dbReference type="RefSeq" id="XP_022284973.1">
    <property type="nucleotide sequence ID" value="XM_022430112.1"/>
</dbReference>
<sequence length="1230" mass="139698">MPLIIPLVSDRLASHRSFIFSGASSLTFLQAIFAQETDGSRAFLDAQQKVDDGVFRTFFDVNCRCSSETPYDEPENSHTLRERVQYLQRYLPPISTTFGPRGSYDPSASFPQWQSFLSDPPAEPLSFTKTQNNLPESVISVERRWDIDSVWFGAKSLQAIRPPNDFRLSFLPPFGRNISTDQVIQPHGLNLANTRHILLGAFNACSVRFEVFLYFPGTVRSPRSKTRSSKNGLSLERQKDLYDRIIIPAAYETISDPVRQEIPRSYDIAYAKSRAFQEKPGTGRWLPDDESRAFQLRYTLPAQDLPLFWKSVVEKANAVEVATQRGENITYFRNPQLLFQAHDLKNTIAKSNLNDTLTLFQDIVLAALDPDHLDLHSCWLDVGARDYVSTSSPSTFARSESYTLLWKSHCLAGLEQQLSSLATESPIASSHFSSFLLRDVGTYVSKAKSLRGVNPGHPDAHQPCIIRAKAYNCNKETFSVMHRDYRLFGSGFLPLLAFDEAMIRDLAVNNQNHQRASVPQLNRPALMKAWEANKRHLHAISDAIALNSHGVRREVTFRLDVILSMWANSYFDPAQEPHTGPLTQMIQLTAQAANHAPFWVVPTADMNALILTQAARFVAPLDYCFDAASAAGASSEAAQSTDSSVRRIFSFYTAQLLSRLLALCLTSEQQLKYDNWIWLTCWKIRNNSSSHRKSMLERKGLGLGKVITASGMLWIPQSHIDWRSGYLSLETLVELYIPRSPIQARVSSQANVQSLTASKVSIEYYLHVWLRDSRTAFEHGQREKAEKLAHRAANLAAQEIARAYHQHLLLKLEAYWSRVADMRGNRRRQPLRRIQQGLEESSNHLGRIVDAQTIWEVYLEAWAVFAQVGPIVDVYQMPRGVPCWLTTRKYVPPNDGWSNFVFQHLFNRPSRPRWHELHFLQLYRSFKKIWISIDGLNNPFDDKFRRLIGNYILVTFNNSLTKEVGTNHTPGSWYDGKPPFFQIQFWAPYFSPPPIDPQLGMQIIPGPIVATARDFHQRASACFQLWPRIMSPQRLHESSHTEKTNFCKKALQNIIALVGPHWSCETDDLPNTLLWGISCQSHRQGPYEDHFRLPLPASYVKGDYRETKICRPTIILPTRNNVIALAEAVESVSGLGVGVLKLLPWIREALGNGGQQYTILSHLDEKQKVVEPNAHSASLLRRFLSQKNPPQRLISEDNGRENNSEDIEPEDGLSSIDWSDDDSDLALEVI</sequence>
<dbReference type="Proteomes" id="UP000078397">
    <property type="component" value="Unassembled WGS sequence"/>
</dbReference>
<protein>
    <submittedName>
        <fullName evidence="2">Uncharacterized protein</fullName>
    </submittedName>
</protein>
<dbReference type="OrthoDB" id="5077747at2759"/>
<dbReference type="KEGG" id="pchm:VFPPC_18515"/>
<gene>
    <name evidence="2" type="ORF">VFPPC_18515</name>
</gene>
<dbReference type="STRING" id="1380566.A0A219AQ55"/>
<reference evidence="2 3" key="1">
    <citation type="journal article" date="2016" name="PLoS Pathog.">
        <title>Biosynthesis of antibiotic leucinostatins in bio-control fungus Purpureocillium lilacinum and their inhibition on phytophthora revealed by genome mining.</title>
        <authorList>
            <person name="Wang G."/>
            <person name="Liu Z."/>
            <person name="Lin R."/>
            <person name="Li E."/>
            <person name="Mao Z."/>
            <person name="Ling J."/>
            <person name="Yang Y."/>
            <person name="Yin W.B."/>
            <person name="Xie B."/>
        </authorList>
    </citation>
    <scope>NUCLEOTIDE SEQUENCE [LARGE SCALE GENOMIC DNA]</scope>
    <source>
        <strain evidence="2">170</strain>
    </source>
</reference>
<accession>A0A219AQ55</accession>
<evidence type="ECO:0000256" key="1">
    <source>
        <dbReference type="SAM" id="MobiDB-lite"/>
    </source>
</evidence>
<organism evidence="2 3">
    <name type="scientific">Pochonia chlamydosporia 170</name>
    <dbReference type="NCBI Taxonomy" id="1380566"/>
    <lineage>
        <taxon>Eukaryota</taxon>
        <taxon>Fungi</taxon>
        <taxon>Dikarya</taxon>
        <taxon>Ascomycota</taxon>
        <taxon>Pezizomycotina</taxon>
        <taxon>Sordariomycetes</taxon>
        <taxon>Hypocreomycetidae</taxon>
        <taxon>Hypocreales</taxon>
        <taxon>Clavicipitaceae</taxon>
        <taxon>Pochonia</taxon>
    </lineage>
</organism>
<proteinExistence type="predicted"/>
<dbReference type="EMBL" id="LSBJ02000015">
    <property type="protein sequence ID" value="OWT42454.1"/>
    <property type="molecule type" value="Genomic_DNA"/>
</dbReference>
<comment type="caution">
    <text evidence="2">The sequence shown here is derived from an EMBL/GenBank/DDBJ whole genome shotgun (WGS) entry which is preliminary data.</text>
</comment>
<dbReference type="AlphaFoldDB" id="A0A219AQ55"/>
<feature type="region of interest" description="Disordered" evidence="1">
    <location>
        <begin position="1190"/>
        <end position="1223"/>
    </location>
</feature>
<evidence type="ECO:0000313" key="3">
    <source>
        <dbReference type="Proteomes" id="UP000078397"/>
    </source>
</evidence>
<feature type="compositionally biased region" description="Basic and acidic residues" evidence="1">
    <location>
        <begin position="1194"/>
        <end position="1203"/>
    </location>
</feature>
<keyword evidence="3" id="KW-1185">Reference proteome</keyword>
<dbReference type="GeneID" id="28858832"/>